<protein>
    <submittedName>
        <fullName evidence="2">GNAT family N-acetyltransferase</fullName>
    </submittedName>
</protein>
<dbReference type="GO" id="GO:0016747">
    <property type="term" value="F:acyltransferase activity, transferring groups other than amino-acyl groups"/>
    <property type="evidence" value="ECO:0007669"/>
    <property type="project" value="InterPro"/>
</dbReference>
<dbReference type="Proteomes" id="UP000703269">
    <property type="component" value="Unassembled WGS sequence"/>
</dbReference>
<accession>A0A9P3GIA9</accession>
<dbReference type="Pfam" id="PF00583">
    <property type="entry name" value="Acetyltransf_1"/>
    <property type="match status" value="1"/>
</dbReference>
<reference evidence="2 3" key="1">
    <citation type="submission" date="2021-08" db="EMBL/GenBank/DDBJ databases">
        <title>Draft Genome Sequence of Phanerochaete sordida strain YK-624.</title>
        <authorList>
            <person name="Mori T."/>
            <person name="Dohra H."/>
            <person name="Suzuki T."/>
            <person name="Kawagishi H."/>
            <person name="Hirai H."/>
        </authorList>
    </citation>
    <scope>NUCLEOTIDE SEQUENCE [LARGE SCALE GENOMIC DNA]</scope>
    <source>
        <strain evidence="2 3">YK-624</strain>
    </source>
</reference>
<proteinExistence type="predicted"/>
<keyword evidence="3" id="KW-1185">Reference proteome</keyword>
<dbReference type="SUPFAM" id="SSF55729">
    <property type="entry name" value="Acyl-CoA N-acyltransferases (Nat)"/>
    <property type="match status" value="1"/>
</dbReference>
<dbReference type="PANTHER" id="PTHR42791:SF1">
    <property type="entry name" value="N-ACETYLTRANSFERASE DOMAIN-CONTAINING PROTEIN"/>
    <property type="match status" value="1"/>
</dbReference>
<dbReference type="InterPro" id="IPR000182">
    <property type="entry name" value="GNAT_dom"/>
</dbReference>
<dbReference type="CDD" id="cd04301">
    <property type="entry name" value="NAT_SF"/>
    <property type="match status" value="1"/>
</dbReference>
<dbReference type="InterPro" id="IPR052523">
    <property type="entry name" value="Trichothecene_AcTrans"/>
</dbReference>
<name>A0A9P3GIA9_9APHY</name>
<dbReference type="PROSITE" id="PS51186">
    <property type="entry name" value="GNAT"/>
    <property type="match status" value="1"/>
</dbReference>
<sequence length="269" mass="28159">MAAPFLCLSAPLAAPDDPAHAPRATKSAAGCPGPAAELKLAVPQRMQYRDIPRAVSTTLAAFAADPLNRFLKDTPDSAPPNARTRAARTALLYAQAADDVRSGALWTVAHGASYLRLGDPLHAPDALARAVARLVAGLTLRTLTRMQRARYDAFVRAANAAIADALGDAVADMLLVDGLATAPACQGRGYARALVRVATDLADARSTRSWLVSSNAANRGFYGACGFRGVRTFYLGADDATWTRAPVPIDIVSSFRAECVWVGGADGAV</sequence>
<evidence type="ECO:0000313" key="3">
    <source>
        <dbReference type="Proteomes" id="UP000703269"/>
    </source>
</evidence>
<dbReference type="PANTHER" id="PTHR42791">
    <property type="entry name" value="GNAT FAMILY ACETYLTRANSFERASE"/>
    <property type="match status" value="1"/>
</dbReference>
<comment type="caution">
    <text evidence="2">The sequence shown here is derived from an EMBL/GenBank/DDBJ whole genome shotgun (WGS) entry which is preliminary data.</text>
</comment>
<dbReference type="EMBL" id="BPQB01000050">
    <property type="protein sequence ID" value="GJE95600.1"/>
    <property type="molecule type" value="Genomic_DNA"/>
</dbReference>
<dbReference type="Gene3D" id="3.40.630.30">
    <property type="match status" value="1"/>
</dbReference>
<organism evidence="2 3">
    <name type="scientific">Phanerochaete sordida</name>
    <dbReference type="NCBI Taxonomy" id="48140"/>
    <lineage>
        <taxon>Eukaryota</taxon>
        <taxon>Fungi</taxon>
        <taxon>Dikarya</taxon>
        <taxon>Basidiomycota</taxon>
        <taxon>Agaricomycotina</taxon>
        <taxon>Agaricomycetes</taxon>
        <taxon>Polyporales</taxon>
        <taxon>Phanerochaetaceae</taxon>
        <taxon>Phanerochaete</taxon>
    </lineage>
</organism>
<feature type="domain" description="N-acetyltransferase" evidence="1">
    <location>
        <begin position="113"/>
        <end position="248"/>
    </location>
</feature>
<dbReference type="InterPro" id="IPR016181">
    <property type="entry name" value="Acyl_CoA_acyltransferase"/>
</dbReference>
<dbReference type="AlphaFoldDB" id="A0A9P3GIA9"/>
<evidence type="ECO:0000313" key="2">
    <source>
        <dbReference type="EMBL" id="GJE95600.1"/>
    </source>
</evidence>
<evidence type="ECO:0000259" key="1">
    <source>
        <dbReference type="PROSITE" id="PS51186"/>
    </source>
</evidence>
<dbReference type="OrthoDB" id="2744543at2759"/>
<gene>
    <name evidence="2" type="ORF">PsYK624_117860</name>
</gene>